<protein>
    <submittedName>
        <fullName evidence="1">Coat F domain-containing protein</fullName>
    </submittedName>
</protein>
<proteinExistence type="predicted"/>
<evidence type="ECO:0000313" key="1">
    <source>
        <dbReference type="EMBL" id="SIS95684.1"/>
    </source>
</evidence>
<accession>A0A1N7NBE7</accession>
<dbReference type="Gene3D" id="1.20.1260.10">
    <property type="match status" value="1"/>
</dbReference>
<evidence type="ECO:0000313" key="2">
    <source>
        <dbReference type="Proteomes" id="UP000186795"/>
    </source>
</evidence>
<dbReference type="RefSeq" id="WP_076525526.1">
    <property type="nucleotide sequence ID" value="NZ_CP048103.1"/>
</dbReference>
<dbReference type="InterPro" id="IPR012851">
    <property type="entry name" value="Spore_coat_CotF-like"/>
</dbReference>
<organism evidence="1 2">
    <name type="scientific">Kroppenstedtia eburnea</name>
    <dbReference type="NCBI Taxonomy" id="714067"/>
    <lineage>
        <taxon>Bacteria</taxon>
        <taxon>Bacillati</taxon>
        <taxon>Bacillota</taxon>
        <taxon>Bacilli</taxon>
        <taxon>Bacillales</taxon>
        <taxon>Thermoactinomycetaceae</taxon>
        <taxon>Kroppenstedtia</taxon>
    </lineage>
</organism>
<gene>
    <name evidence="1" type="ORF">SAMN05421790_108107</name>
</gene>
<keyword evidence="2" id="KW-1185">Reference proteome</keyword>
<dbReference type="AlphaFoldDB" id="A0A1N7NBE7"/>
<dbReference type="EMBL" id="FTOD01000008">
    <property type="protein sequence ID" value="SIS95684.1"/>
    <property type="molecule type" value="Genomic_DNA"/>
</dbReference>
<reference evidence="2" key="1">
    <citation type="submission" date="2017-01" db="EMBL/GenBank/DDBJ databases">
        <authorList>
            <person name="Varghese N."/>
            <person name="Submissions S."/>
        </authorList>
    </citation>
    <scope>NUCLEOTIDE SEQUENCE [LARGE SCALE GENOMIC DNA]</scope>
    <source>
        <strain evidence="2">DSM 45196</strain>
    </source>
</reference>
<sequence length="101" mass="11995">MKMELLEREMAQDLLMMEKQLIQEITHTEAHCANHTLREAMHRMHTDTEELHMRLFQTMHRKGWVQTATAGQQEIESTILHWEQQRLKQSELGGNHHGKGR</sequence>
<dbReference type="Pfam" id="PF07875">
    <property type="entry name" value="Coat_F"/>
    <property type="match status" value="1"/>
</dbReference>
<dbReference type="OrthoDB" id="1685263at2"/>
<dbReference type="Proteomes" id="UP000186795">
    <property type="component" value="Unassembled WGS sequence"/>
</dbReference>
<name>A0A1N7NBE7_9BACL</name>
<dbReference type="InterPro" id="IPR012347">
    <property type="entry name" value="Ferritin-like"/>
</dbReference>